<keyword evidence="6" id="KW-1185">Reference proteome</keyword>
<dbReference type="Pfam" id="PF13432">
    <property type="entry name" value="TPR_16"/>
    <property type="match status" value="1"/>
</dbReference>
<evidence type="ECO:0000256" key="2">
    <source>
        <dbReference type="ARBA" id="ARBA00022803"/>
    </source>
</evidence>
<keyword evidence="4" id="KW-0472">Membrane</keyword>
<feature type="repeat" description="TPR" evidence="3">
    <location>
        <begin position="218"/>
        <end position="251"/>
    </location>
</feature>
<feature type="repeat" description="TPR" evidence="3">
    <location>
        <begin position="184"/>
        <end position="217"/>
    </location>
</feature>
<dbReference type="AlphaFoldDB" id="A0A9D4TT09"/>
<dbReference type="Proteomes" id="UP001055712">
    <property type="component" value="Unassembled WGS sequence"/>
</dbReference>
<comment type="caution">
    <text evidence="5">The sequence shown here is derived from an EMBL/GenBank/DDBJ whole genome shotgun (WGS) entry which is preliminary data.</text>
</comment>
<dbReference type="SMART" id="SM00028">
    <property type="entry name" value="TPR"/>
    <property type="match status" value="3"/>
</dbReference>
<evidence type="ECO:0000256" key="1">
    <source>
        <dbReference type="ARBA" id="ARBA00022737"/>
    </source>
</evidence>
<dbReference type="PROSITE" id="PS50005">
    <property type="entry name" value="TPR"/>
    <property type="match status" value="2"/>
</dbReference>
<dbReference type="InterPro" id="IPR019734">
    <property type="entry name" value="TPR_rpt"/>
</dbReference>
<name>A0A9D4TT09_CHLVU</name>
<keyword evidence="1" id="KW-0677">Repeat</keyword>
<keyword evidence="2 3" id="KW-0802">TPR repeat</keyword>
<evidence type="ECO:0000256" key="4">
    <source>
        <dbReference type="SAM" id="Phobius"/>
    </source>
</evidence>
<dbReference type="PROSITE" id="PS50293">
    <property type="entry name" value="TPR_REGION"/>
    <property type="match status" value="1"/>
</dbReference>
<dbReference type="SUPFAM" id="SSF48452">
    <property type="entry name" value="TPR-like"/>
    <property type="match status" value="1"/>
</dbReference>
<accession>A0A9D4TT09</accession>
<protein>
    <submittedName>
        <fullName evidence="5">Uncharacterized protein</fullName>
    </submittedName>
</protein>
<dbReference type="PANTHER" id="PTHR44858">
    <property type="entry name" value="TETRATRICOPEPTIDE REPEAT PROTEIN 6"/>
    <property type="match status" value="1"/>
</dbReference>
<evidence type="ECO:0000313" key="6">
    <source>
        <dbReference type="Proteomes" id="UP001055712"/>
    </source>
</evidence>
<sequence length="269" mass="29168">MRLTARMLAATAAGPLQRRAVAASGSVLLAPRPLPGSCLCRRRRQPAAAPTAALPSTAAASAVLELVPSSASLEQLLSTHPGATAALLGDVAEGLEAPVQLAYLLTLMGFLVVGAFLVVRQVLIRRELEEAAKVLGERVRSGEASSEDYFELGVILLRKKLYTQATKNLERAQKSWSGEPEELAQVHNALGFAFFNMEKVDPAISQYRKAVELQPGYVTAWNNLGDAYERKKQYAPALAAYREVLTYAPDNKVAQARSEYCRTRIDRSA</sequence>
<reference evidence="5" key="2">
    <citation type="submission" date="2020-11" db="EMBL/GenBank/DDBJ databases">
        <authorList>
            <person name="Cecchin M."/>
            <person name="Marcolungo L."/>
            <person name="Rossato M."/>
            <person name="Girolomoni L."/>
            <person name="Cosentino E."/>
            <person name="Cuine S."/>
            <person name="Li-Beisson Y."/>
            <person name="Delledonne M."/>
            <person name="Ballottari M."/>
        </authorList>
    </citation>
    <scope>NUCLEOTIDE SEQUENCE</scope>
    <source>
        <strain evidence="5">211/11P</strain>
        <tissue evidence="5">Whole cell</tissue>
    </source>
</reference>
<dbReference type="OrthoDB" id="10006023at2759"/>
<dbReference type="EMBL" id="SIDB01000004">
    <property type="protein sequence ID" value="KAI3433614.1"/>
    <property type="molecule type" value="Genomic_DNA"/>
</dbReference>
<keyword evidence="4" id="KW-0812">Transmembrane</keyword>
<keyword evidence="4" id="KW-1133">Transmembrane helix</keyword>
<dbReference type="PANTHER" id="PTHR44858:SF1">
    <property type="entry name" value="UDP-N-ACETYLGLUCOSAMINE--PEPTIDE N-ACETYLGLUCOSAMINYLTRANSFERASE SPINDLY-RELATED"/>
    <property type="match status" value="1"/>
</dbReference>
<proteinExistence type="predicted"/>
<dbReference type="Gene3D" id="1.25.40.10">
    <property type="entry name" value="Tetratricopeptide repeat domain"/>
    <property type="match status" value="1"/>
</dbReference>
<organism evidence="5 6">
    <name type="scientific">Chlorella vulgaris</name>
    <name type="common">Green alga</name>
    <dbReference type="NCBI Taxonomy" id="3077"/>
    <lineage>
        <taxon>Eukaryota</taxon>
        <taxon>Viridiplantae</taxon>
        <taxon>Chlorophyta</taxon>
        <taxon>core chlorophytes</taxon>
        <taxon>Trebouxiophyceae</taxon>
        <taxon>Chlorellales</taxon>
        <taxon>Chlorellaceae</taxon>
        <taxon>Chlorella clade</taxon>
        <taxon>Chlorella</taxon>
    </lineage>
</organism>
<dbReference type="InterPro" id="IPR011990">
    <property type="entry name" value="TPR-like_helical_dom_sf"/>
</dbReference>
<feature type="transmembrane region" description="Helical" evidence="4">
    <location>
        <begin position="101"/>
        <end position="119"/>
    </location>
</feature>
<dbReference type="InterPro" id="IPR050498">
    <property type="entry name" value="Ycf3"/>
</dbReference>
<gene>
    <name evidence="5" type="ORF">D9Q98_003423</name>
</gene>
<evidence type="ECO:0000313" key="5">
    <source>
        <dbReference type="EMBL" id="KAI3433614.1"/>
    </source>
</evidence>
<evidence type="ECO:0000256" key="3">
    <source>
        <dbReference type="PROSITE-ProRule" id="PRU00339"/>
    </source>
</evidence>
<reference evidence="5" key="1">
    <citation type="journal article" date="2019" name="Plant J.">
        <title>Chlorella vulgaris genome assembly and annotation reveals the molecular basis for metabolic acclimation to high light conditions.</title>
        <authorList>
            <person name="Cecchin M."/>
            <person name="Marcolungo L."/>
            <person name="Rossato M."/>
            <person name="Girolomoni L."/>
            <person name="Cosentino E."/>
            <person name="Cuine S."/>
            <person name="Li-Beisson Y."/>
            <person name="Delledonne M."/>
            <person name="Ballottari M."/>
        </authorList>
    </citation>
    <scope>NUCLEOTIDE SEQUENCE</scope>
    <source>
        <strain evidence="5">211/11P</strain>
    </source>
</reference>